<evidence type="ECO:0000313" key="2">
    <source>
        <dbReference type="EMBL" id="BAZ01445.1"/>
    </source>
</evidence>
<evidence type="ECO:0000259" key="1">
    <source>
        <dbReference type="Pfam" id="PF01471"/>
    </source>
</evidence>
<dbReference type="EMBL" id="AP018248">
    <property type="protein sequence ID" value="BAZ01445.1"/>
    <property type="molecule type" value="Genomic_DNA"/>
</dbReference>
<dbReference type="Proteomes" id="UP000218785">
    <property type="component" value="Chromosome"/>
</dbReference>
<reference evidence="2 3" key="1">
    <citation type="submission" date="2017-06" db="EMBL/GenBank/DDBJ databases">
        <title>Genome sequencing of cyanobaciteial culture collection at National Institute for Environmental Studies (NIES).</title>
        <authorList>
            <person name="Hirose Y."/>
            <person name="Shimura Y."/>
            <person name="Fujisawa T."/>
            <person name="Nakamura Y."/>
            <person name="Kawachi M."/>
        </authorList>
    </citation>
    <scope>NUCLEOTIDE SEQUENCE [LARGE SCALE GENOMIC DNA]</scope>
    <source>
        <strain evidence="2 3">NIES-37</strain>
    </source>
</reference>
<evidence type="ECO:0000313" key="3">
    <source>
        <dbReference type="Proteomes" id="UP000218785"/>
    </source>
</evidence>
<dbReference type="InterPro" id="IPR002477">
    <property type="entry name" value="Peptidoglycan-bd-like"/>
</dbReference>
<gene>
    <name evidence="2" type="ORF">NIES37_54450</name>
</gene>
<dbReference type="AlphaFoldDB" id="A0A1Z4N6W2"/>
<organism evidence="2 3">
    <name type="scientific">Tolypothrix tenuis PCC 7101</name>
    <dbReference type="NCBI Taxonomy" id="231146"/>
    <lineage>
        <taxon>Bacteria</taxon>
        <taxon>Bacillati</taxon>
        <taxon>Cyanobacteriota</taxon>
        <taxon>Cyanophyceae</taxon>
        <taxon>Nostocales</taxon>
        <taxon>Tolypothrichaceae</taxon>
        <taxon>Tolypothrix</taxon>
    </lineage>
</organism>
<dbReference type="InterPro" id="IPR036365">
    <property type="entry name" value="PGBD-like_sf"/>
</dbReference>
<feature type="domain" description="Peptidoglycan binding-like" evidence="1">
    <location>
        <begin position="26"/>
        <end position="76"/>
    </location>
</feature>
<dbReference type="SUPFAM" id="SSF47090">
    <property type="entry name" value="PGBD-like"/>
    <property type="match status" value="1"/>
</dbReference>
<dbReference type="KEGG" id="ttq:NIES37_54450"/>
<dbReference type="Gene3D" id="1.10.101.10">
    <property type="entry name" value="PGBD-like superfamily/PGBD"/>
    <property type="match status" value="1"/>
</dbReference>
<accession>A0A1Z4N6W2</accession>
<protein>
    <recommendedName>
        <fullName evidence="1">Peptidoglycan binding-like domain-containing protein</fullName>
    </recommendedName>
</protein>
<name>A0A1Z4N6W2_9CYAN</name>
<dbReference type="Pfam" id="PF01471">
    <property type="entry name" value="PG_binding_1"/>
    <property type="match status" value="1"/>
</dbReference>
<keyword evidence="3" id="KW-1185">Reference proteome</keyword>
<proteinExistence type="predicted"/>
<sequence>MQLAEIVSAEKTIPLENIAQDSDLSKDIQINLIRLGLLDPPADGKFGRFSTKALTDFQSLLKISETGLGKQTAEALIEKKEAIPLKLGNDFASRIIKYMQKQKYFIAVGKQQYNIVYVEGVNANGQLNSDSFNQWNDRRIVIEIAAGTPQILGNWLATTEPGDYYTKNPPNPKGVARIAFGQYNAWRVGYHYGTTGVETHEALEQCGTIRVHRDRNKDGFRTGDPIDVGANFFINQHWGYDKSLVGTASAGCLVGQSREEHKDFMQLIKQDRRYKLDPKYVYWTTVIPGDDLVKNFPG</sequence>
<dbReference type="InterPro" id="IPR036366">
    <property type="entry name" value="PGBDSf"/>
</dbReference>
<dbReference type="RefSeq" id="WP_096581013.1">
    <property type="nucleotide sequence ID" value="NZ_CAWNJS010000001.1"/>
</dbReference>